<feature type="transmembrane region" description="Helical" evidence="1">
    <location>
        <begin position="93"/>
        <end position="112"/>
    </location>
</feature>
<reference evidence="3" key="1">
    <citation type="submission" date="2017-10" db="EMBL/GenBank/DDBJ databases">
        <title>Rapid genome shrinkage in a self-fertile nematode reveals novel sperm competition proteins.</title>
        <authorList>
            <person name="Yin D."/>
            <person name="Schwarz E.M."/>
            <person name="Thomas C.G."/>
            <person name="Felde R.L."/>
            <person name="Korf I.F."/>
            <person name="Cutter A.D."/>
            <person name="Schartner C.M."/>
            <person name="Ralston E.J."/>
            <person name="Meyer B.J."/>
            <person name="Haag E.S."/>
        </authorList>
    </citation>
    <scope>NUCLEOTIDE SEQUENCE [LARGE SCALE GENOMIC DNA]</scope>
    <source>
        <strain evidence="3">JU1422</strain>
    </source>
</reference>
<feature type="transmembrane region" description="Helical" evidence="1">
    <location>
        <begin position="7"/>
        <end position="30"/>
    </location>
</feature>
<keyword evidence="1" id="KW-0472">Membrane</keyword>
<dbReference type="Pfam" id="PF10326">
    <property type="entry name" value="7TM_GPCR_Str"/>
    <property type="match status" value="1"/>
</dbReference>
<dbReference type="GO" id="GO:0042048">
    <property type="term" value="P:olfactory behavior"/>
    <property type="evidence" value="ECO:0007669"/>
    <property type="project" value="TreeGrafter"/>
</dbReference>
<dbReference type="EMBL" id="PDUG01000005">
    <property type="protein sequence ID" value="PIC22307.1"/>
    <property type="molecule type" value="Genomic_DNA"/>
</dbReference>
<organism evidence="2 3">
    <name type="scientific">Caenorhabditis nigoni</name>
    <dbReference type="NCBI Taxonomy" id="1611254"/>
    <lineage>
        <taxon>Eukaryota</taxon>
        <taxon>Metazoa</taxon>
        <taxon>Ecdysozoa</taxon>
        <taxon>Nematoda</taxon>
        <taxon>Chromadorea</taxon>
        <taxon>Rhabditida</taxon>
        <taxon>Rhabditina</taxon>
        <taxon>Rhabditomorpha</taxon>
        <taxon>Rhabditoidea</taxon>
        <taxon>Rhabditidae</taxon>
        <taxon>Peloderinae</taxon>
        <taxon>Caenorhabditis</taxon>
    </lineage>
</organism>
<dbReference type="OrthoDB" id="5859823at2759"/>
<feature type="transmembrane region" description="Helical" evidence="1">
    <location>
        <begin position="162"/>
        <end position="187"/>
    </location>
</feature>
<evidence type="ECO:0000313" key="2">
    <source>
        <dbReference type="EMBL" id="PIC22307.1"/>
    </source>
</evidence>
<keyword evidence="3" id="KW-1185">Reference proteome</keyword>
<proteinExistence type="predicted"/>
<dbReference type="GO" id="GO:0038022">
    <property type="term" value="F:G protein-coupled olfactory receptor activity"/>
    <property type="evidence" value="ECO:0007669"/>
    <property type="project" value="TreeGrafter"/>
</dbReference>
<keyword evidence="1" id="KW-0812">Transmembrane</keyword>
<dbReference type="AlphaFoldDB" id="A0A2G5T4X4"/>
<keyword evidence="1" id="KW-1133">Transmembrane helix</keyword>
<dbReference type="PANTHER" id="PTHR22943:SF245">
    <property type="entry name" value="SEVEN TM RECEPTOR"/>
    <property type="match status" value="1"/>
</dbReference>
<dbReference type="GO" id="GO:0005886">
    <property type="term" value="C:plasma membrane"/>
    <property type="evidence" value="ECO:0007669"/>
    <property type="project" value="TreeGrafter"/>
</dbReference>
<evidence type="ECO:0000256" key="1">
    <source>
        <dbReference type="SAM" id="Phobius"/>
    </source>
</evidence>
<dbReference type="PANTHER" id="PTHR22943">
    <property type="entry name" value="7-TRANSMEMBRANE DOMAIN RECEPTOR C.ELEGANS"/>
    <property type="match status" value="1"/>
</dbReference>
<dbReference type="SUPFAM" id="SSF81321">
    <property type="entry name" value="Family A G protein-coupled receptor-like"/>
    <property type="match status" value="1"/>
</dbReference>
<comment type="caution">
    <text evidence="2">The sequence shown here is derived from an EMBL/GenBank/DDBJ whole genome shotgun (WGS) entry which is preliminary data.</text>
</comment>
<gene>
    <name evidence="2" type="primary">Cni-str-250</name>
    <name evidence="2" type="synonym">Cnig_chr_V.g16410</name>
    <name evidence="2" type="ORF">B9Z55_016410</name>
</gene>
<dbReference type="InterPro" id="IPR019428">
    <property type="entry name" value="7TM_GPCR_serpentine_rcpt_Str"/>
</dbReference>
<feature type="transmembrane region" description="Helical" evidence="1">
    <location>
        <begin position="132"/>
        <end position="150"/>
    </location>
</feature>
<dbReference type="STRING" id="1611254.A0A2G5T4X4"/>
<name>A0A2G5T4X4_9PELO</name>
<sequence length="306" mass="34537">MGSYKILMIFISVFEILYATLDALIVPKMFGKNSGAFALVLGKDAWLPNALLMPATLAYCTFFGTSMALFAVHFIYRYLAVTGSHLIKYHNNIVIAFLLLFPLIFGFFWYVLSSFTLGPFAGGDLFLRKHYLVDHDISLSEIYYVAYYFYVEDDYGNESINWNAVVGCSIQSVFIILSFGLIFYFGYKCYLHTKSSQSSTSSANINLQTQLFYALVFQTAIPVVLMHLPSTLNISIAFFNTSMDPLNQVLVCSISLYPALDPLPNFFIIKNYRVAILGFFGRKNKKINVIQVTGVNEGFMSTVSKF</sequence>
<accession>A0A2G5T4X4</accession>
<feature type="transmembrane region" description="Helical" evidence="1">
    <location>
        <begin position="207"/>
        <end position="228"/>
    </location>
</feature>
<protein>
    <recommendedName>
        <fullName evidence="4">7TM GPCR serpentine receptor class x (Srx) domain-containing protein</fullName>
    </recommendedName>
</protein>
<evidence type="ECO:0000313" key="3">
    <source>
        <dbReference type="Proteomes" id="UP000230233"/>
    </source>
</evidence>
<dbReference type="Proteomes" id="UP000230233">
    <property type="component" value="Chromosome V"/>
</dbReference>
<evidence type="ECO:0008006" key="4">
    <source>
        <dbReference type="Google" id="ProtNLM"/>
    </source>
</evidence>
<feature type="transmembrane region" description="Helical" evidence="1">
    <location>
        <begin position="50"/>
        <end position="72"/>
    </location>
</feature>